<evidence type="ECO:0000313" key="3">
    <source>
        <dbReference type="Proteomes" id="UP000286680"/>
    </source>
</evidence>
<reference evidence="3" key="1">
    <citation type="journal article" date="2018" name="Front. Microbiol.">
        <title>Genome-Based Analysis Reveals the Taxonomy and Diversity of the Family Idiomarinaceae.</title>
        <authorList>
            <person name="Liu Y."/>
            <person name="Lai Q."/>
            <person name="Shao Z."/>
        </authorList>
    </citation>
    <scope>NUCLEOTIDE SEQUENCE [LARGE SCALE GENOMIC DNA]</scope>
    <source>
        <strain evidence="3">SN-14</strain>
    </source>
</reference>
<sequence length="253" mass="28933">MTTLKTLWLGVSGLLLLVPAVVAKDIELADAKQAVAQLQQQKGLQLAYERLSQFGERTLLERYQADTDDHGWQLLAENGQAPSEQRLREYAQMKHDEWQSGQQPDDEEQGDQQSVKLSLSDLIQPQTLAYAGEQQWQGEPVAAFSFTPQLDKFSEHNDKLQGFLYLDADNSRQIKGLTVGLKEEFSPAMSVTLERFQLTIELMPLQQGQHTYFVPRRTEEQMAGSYLYFKDFNNHTVRTYRDYSVLEKPALSN</sequence>
<dbReference type="Proteomes" id="UP000286680">
    <property type="component" value="Unassembled WGS sequence"/>
</dbReference>
<organism evidence="2 3">
    <name type="scientific">Idiomarina aquatica</name>
    <dbReference type="NCBI Taxonomy" id="1327752"/>
    <lineage>
        <taxon>Bacteria</taxon>
        <taxon>Pseudomonadati</taxon>
        <taxon>Pseudomonadota</taxon>
        <taxon>Gammaproteobacteria</taxon>
        <taxon>Alteromonadales</taxon>
        <taxon>Idiomarinaceae</taxon>
        <taxon>Idiomarina</taxon>
    </lineage>
</organism>
<proteinExistence type="predicted"/>
<comment type="caution">
    <text evidence="2">The sequence shown here is derived from an EMBL/GenBank/DDBJ whole genome shotgun (WGS) entry which is preliminary data.</text>
</comment>
<keyword evidence="3" id="KW-1185">Reference proteome</keyword>
<feature type="region of interest" description="Disordered" evidence="1">
    <location>
        <begin position="94"/>
        <end position="115"/>
    </location>
</feature>
<dbReference type="AlphaFoldDB" id="A0AA94EF19"/>
<dbReference type="EMBL" id="PIPS01000001">
    <property type="protein sequence ID" value="RUO44601.1"/>
    <property type="molecule type" value="Genomic_DNA"/>
</dbReference>
<name>A0AA94EF19_9GAMM</name>
<protein>
    <submittedName>
        <fullName evidence="2">Uncharacterized protein</fullName>
    </submittedName>
</protein>
<evidence type="ECO:0000313" key="2">
    <source>
        <dbReference type="EMBL" id="RUO44601.1"/>
    </source>
</evidence>
<accession>A0AA94EF19</accession>
<evidence type="ECO:0000256" key="1">
    <source>
        <dbReference type="SAM" id="MobiDB-lite"/>
    </source>
</evidence>
<gene>
    <name evidence="2" type="ORF">CWE23_00760</name>
</gene>
<dbReference type="RefSeq" id="WP_105306261.1">
    <property type="nucleotide sequence ID" value="NZ_PIPS01000001.1"/>
</dbReference>